<name>A0A1B1N5T4_9BACL</name>
<dbReference type="EMBL" id="CP014167">
    <property type="protein sequence ID" value="ANS76808.1"/>
    <property type="molecule type" value="Genomic_DNA"/>
</dbReference>
<feature type="transmembrane region" description="Helical" evidence="1">
    <location>
        <begin position="45"/>
        <end position="65"/>
    </location>
</feature>
<reference evidence="2 3" key="1">
    <citation type="submission" date="2016-01" db="EMBL/GenBank/DDBJ databases">
        <title>Complete Genome Sequence of Paenibacillus yonginensis DCY84, a novel Plant Growth-Promoting Bacteria with Elicitation of Induced Systemic Resistance.</title>
        <authorList>
            <person name="Kim Y.J."/>
            <person name="Yang D.C."/>
            <person name="Sukweenadhi J."/>
        </authorList>
    </citation>
    <scope>NUCLEOTIDE SEQUENCE [LARGE SCALE GENOMIC DNA]</scope>
    <source>
        <strain evidence="2 3">DCY84</strain>
    </source>
</reference>
<feature type="transmembrane region" description="Helical" evidence="1">
    <location>
        <begin position="77"/>
        <end position="94"/>
    </location>
</feature>
<protein>
    <submittedName>
        <fullName evidence="2">Uncharacterized protein</fullName>
    </submittedName>
</protein>
<feature type="transmembrane region" description="Helical" evidence="1">
    <location>
        <begin position="20"/>
        <end position="38"/>
    </location>
</feature>
<keyword evidence="1" id="KW-0472">Membrane</keyword>
<evidence type="ECO:0000256" key="1">
    <source>
        <dbReference type="SAM" id="Phobius"/>
    </source>
</evidence>
<proteinExistence type="predicted"/>
<organism evidence="2 3">
    <name type="scientific">Paenibacillus yonginensis</name>
    <dbReference type="NCBI Taxonomy" id="1462996"/>
    <lineage>
        <taxon>Bacteria</taxon>
        <taxon>Bacillati</taxon>
        <taxon>Bacillota</taxon>
        <taxon>Bacilli</taxon>
        <taxon>Bacillales</taxon>
        <taxon>Paenibacillaceae</taxon>
        <taxon>Paenibacillus</taxon>
    </lineage>
</organism>
<dbReference type="KEGG" id="pyg:AWM70_21310"/>
<accession>A0A1B1N5T4</accession>
<gene>
    <name evidence="2" type="ORF">AWM70_21310</name>
</gene>
<keyword evidence="1" id="KW-1133">Transmembrane helix</keyword>
<keyword evidence="3" id="KW-1185">Reference proteome</keyword>
<dbReference type="AlphaFoldDB" id="A0A1B1N5T4"/>
<sequence>MPVIITKADPFSLAIGADHLLMYIVLSIGFLFSLAANFRHKEEEYLNSILLTIMAYSFLFMIVRLNNTLMPHYSKTPITVLALISLITLLIYQFRQSDLNR</sequence>
<evidence type="ECO:0000313" key="3">
    <source>
        <dbReference type="Proteomes" id="UP000092573"/>
    </source>
</evidence>
<dbReference type="STRING" id="1462996.AWM70_21310"/>
<keyword evidence="1" id="KW-0812">Transmembrane</keyword>
<evidence type="ECO:0000313" key="2">
    <source>
        <dbReference type="EMBL" id="ANS76808.1"/>
    </source>
</evidence>
<dbReference type="Proteomes" id="UP000092573">
    <property type="component" value="Chromosome"/>
</dbReference>